<comment type="caution">
    <text evidence="2">The sequence shown here is derived from an EMBL/GenBank/DDBJ whole genome shotgun (WGS) entry which is preliminary data.</text>
</comment>
<sequence>MMEERQTVLARLRSFINNYYHLSDKAFQQLADLARIQELVKNEIVLPIGQVSKHVYYIHKGALIAFFTDESGNTYNKNIFLENRLAGSTVSALLKEPSGFTLQAIEDTTLLVFDYERYKELIYANDELKNFYIAYLEKNWVIEKEQREISIVMETAAVRYQKLLNEYPGIDTRIPLQHIASNLGITPTQLSRIRKALKKKYPNQHM</sequence>
<dbReference type="InterPro" id="IPR014710">
    <property type="entry name" value="RmlC-like_jellyroll"/>
</dbReference>
<dbReference type="CDD" id="cd00038">
    <property type="entry name" value="CAP_ED"/>
    <property type="match status" value="1"/>
</dbReference>
<dbReference type="InterPro" id="IPR000595">
    <property type="entry name" value="cNMP-bd_dom"/>
</dbReference>
<evidence type="ECO:0000313" key="2">
    <source>
        <dbReference type="EMBL" id="MFC3196676.1"/>
    </source>
</evidence>
<keyword evidence="3" id="KW-1185">Reference proteome</keyword>
<dbReference type="SUPFAM" id="SSF51206">
    <property type="entry name" value="cAMP-binding domain-like"/>
    <property type="match status" value="1"/>
</dbReference>
<dbReference type="RefSeq" id="WP_379019626.1">
    <property type="nucleotide sequence ID" value="NZ_JBHRTA010000009.1"/>
</dbReference>
<gene>
    <name evidence="2" type="ORF">ACFOET_03530</name>
</gene>
<evidence type="ECO:0000313" key="3">
    <source>
        <dbReference type="Proteomes" id="UP001595526"/>
    </source>
</evidence>
<dbReference type="InterPro" id="IPR018490">
    <property type="entry name" value="cNMP-bd_dom_sf"/>
</dbReference>
<dbReference type="EMBL" id="JBHRTA010000009">
    <property type="protein sequence ID" value="MFC3196676.1"/>
    <property type="molecule type" value="Genomic_DNA"/>
</dbReference>
<dbReference type="Pfam" id="PF00027">
    <property type="entry name" value="cNMP_binding"/>
    <property type="match status" value="1"/>
</dbReference>
<organism evidence="2 3">
    <name type="scientific">Parapedobacter deserti</name>
    <dbReference type="NCBI Taxonomy" id="1912957"/>
    <lineage>
        <taxon>Bacteria</taxon>
        <taxon>Pseudomonadati</taxon>
        <taxon>Bacteroidota</taxon>
        <taxon>Sphingobacteriia</taxon>
        <taxon>Sphingobacteriales</taxon>
        <taxon>Sphingobacteriaceae</taxon>
        <taxon>Parapedobacter</taxon>
    </lineage>
</organism>
<dbReference type="Proteomes" id="UP001595526">
    <property type="component" value="Unassembled WGS sequence"/>
</dbReference>
<name>A0ABV7JIU4_9SPHI</name>
<feature type="domain" description="Cyclic nucleotide-binding" evidence="1">
    <location>
        <begin position="18"/>
        <end position="139"/>
    </location>
</feature>
<protein>
    <submittedName>
        <fullName evidence="2">Crp/Fnr family transcriptional regulator</fullName>
    </submittedName>
</protein>
<evidence type="ECO:0000259" key="1">
    <source>
        <dbReference type="PROSITE" id="PS50042"/>
    </source>
</evidence>
<dbReference type="Gene3D" id="2.60.120.10">
    <property type="entry name" value="Jelly Rolls"/>
    <property type="match status" value="1"/>
</dbReference>
<reference evidence="3" key="1">
    <citation type="journal article" date="2019" name="Int. J. Syst. Evol. Microbiol.">
        <title>The Global Catalogue of Microorganisms (GCM) 10K type strain sequencing project: providing services to taxonomists for standard genome sequencing and annotation.</title>
        <authorList>
            <consortium name="The Broad Institute Genomics Platform"/>
            <consortium name="The Broad Institute Genome Sequencing Center for Infectious Disease"/>
            <person name="Wu L."/>
            <person name="Ma J."/>
        </authorList>
    </citation>
    <scope>NUCLEOTIDE SEQUENCE [LARGE SCALE GENOMIC DNA]</scope>
    <source>
        <strain evidence="3">KCTC 52416</strain>
    </source>
</reference>
<accession>A0ABV7JIU4</accession>
<proteinExistence type="predicted"/>
<dbReference type="PROSITE" id="PS50042">
    <property type="entry name" value="CNMP_BINDING_3"/>
    <property type="match status" value="1"/>
</dbReference>